<reference evidence="3 4" key="1">
    <citation type="submission" date="2018-10" db="EMBL/GenBank/DDBJ databases">
        <title>Genome sequencing of Arthrobacter oryzae TNB02.</title>
        <authorList>
            <person name="Cho Y.-J."/>
            <person name="Cho A."/>
            <person name="Kim O.-S."/>
        </authorList>
    </citation>
    <scope>NUCLEOTIDE SEQUENCE [LARGE SCALE GENOMIC DNA]</scope>
    <source>
        <strain evidence="3 4">TNB02</strain>
    </source>
</reference>
<dbReference type="OrthoDB" id="5190946at2"/>
<dbReference type="Pfam" id="PF07811">
    <property type="entry name" value="TadE"/>
    <property type="match status" value="1"/>
</dbReference>
<name>A0A3N0BKK7_9MICC</name>
<gene>
    <name evidence="3" type="ORF">D7003_19730</name>
</gene>
<evidence type="ECO:0000313" key="4">
    <source>
        <dbReference type="Proteomes" id="UP000273807"/>
    </source>
</evidence>
<keyword evidence="1" id="KW-0472">Membrane</keyword>
<dbReference type="InterPro" id="IPR012495">
    <property type="entry name" value="TadE-like_dom"/>
</dbReference>
<keyword evidence="1" id="KW-0812">Transmembrane</keyword>
<keyword evidence="1" id="KW-1133">Transmembrane helix</keyword>
<dbReference type="Proteomes" id="UP000273807">
    <property type="component" value="Unassembled WGS sequence"/>
</dbReference>
<evidence type="ECO:0000313" key="3">
    <source>
        <dbReference type="EMBL" id="RNL48866.1"/>
    </source>
</evidence>
<proteinExistence type="predicted"/>
<dbReference type="AlphaFoldDB" id="A0A3N0BKK7"/>
<comment type="caution">
    <text evidence="3">The sequence shown here is derived from an EMBL/GenBank/DDBJ whole genome shotgun (WGS) entry which is preliminary data.</text>
</comment>
<sequence>MFRYPPGSPRQRSDRQRGAAAVEFALIVPLLLSLLLGVIDFGMAFGQYVSLQGAAREAARQGIVLGDVVASANTAKGVLDSSKLEVRFAVDVTAGAPGVMVVCLRYPRTSLTGFFNWTLNGHFQTKALMRMEGTALVTAGLKSWTGGLCTK</sequence>
<evidence type="ECO:0000259" key="2">
    <source>
        <dbReference type="Pfam" id="PF07811"/>
    </source>
</evidence>
<organism evidence="3 4">
    <name type="scientific">Arthrobacter oryzae</name>
    <dbReference type="NCBI Taxonomy" id="409290"/>
    <lineage>
        <taxon>Bacteria</taxon>
        <taxon>Bacillati</taxon>
        <taxon>Actinomycetota</taxon>
        <taxon>Actinomycetes</taxon>
        <taxon>Micrococcales</taxon>
        <taxon>Micrococcaceae</taxon>
        <taxon>Arthrobacter</taxon>
    </lineage>
</organism>
<feature type="transmembrane region" description="Helical" evidence="1">
    <location>
        <begin position="21"/>
        <end position="45"/>
    </location>
</feature>
<dbReference type="EMBL" id="RBED01000148">
    <property type="protein sequence ID" value="RNL48866.1"/>
    <property type="molecule type" value="Genomic_DNA"/>
</dbReference>
<keyword evidence="4" id="KW-1185">Reference proteome</keyword>
<protein>
    <submittedName>
        <fullName evidence="3">Pilus assembly protein</fullName>
    </submittedName>
</protein>
<feature type="domain" description="TadE-like" evidence="2">
    <location>
        <begin position="18"/>
        <end position="60"/>
    </location>
</feature>
<evidence type="ECO:0000256" key="1">
    <source>
        <dbReference type="SAM" id="Phobius"/>
    </source>
</evidence>
<accession>A0A3N0BKK7</accession>